<dbReference type="Proteomes" id="UP000692954">
    <property type="component" value="Unassembled WGS sequence"/>
</dbReference>
<feature type="transmembrane region" description="Helical" evidence="1">
    <location>
        <begin position="438"/>
        <end position="459"/>
    </location>
</feature>
<keyword evidence="1" id="KW-0472">Membrane</keyword>
<organism evidence="2 3">
    <name type="scientific">Paramecium sonneborni</name>
    <dbReference type="NCBI Taxonomy" id="65129"/>
    <lineage>
        <taxon>Eukaryota</taxon>
        <taxon>Sar</taxon>
        <taxon>Alveolata</taxon>
        <taxon>Ciliophora</taxon>
        <taxon>Intramacronucleata</taxon>
        <taxon>Oligohymenophorea</taxon>
        <taxon>Peniculida</taxon>
        <taxon>Parameciidae</taxon>
        <taxon>Paramecium</taxon>
    </lineage>
</organism>
<evidence type="ECO:0000313" key="2">
    <source>
        <dbReference type="EMBL" id="CAD8094100.1"/>
    </source>
</evidence>
<evidence type="ECO:0008006" key="4">
    <source>
        <dbReference type="Google" id="ProtNLM"/>
    </source>
</evidence>
<protein>
    <recommendedName>
        <fullName evidence="4">Transmembrane protein</fullName>
    </recommendedName>
</protein>
<keyword evidence="3" id="KW-1185">Reference proteome</keyword>
<keyword evidence="1" id="KW-0812">Transmembrane</keyword>
<feature type="transmembrane region" description="Helical" evidence="1">
    <location>
        <begin position="499"/>
        <end position="519"/>
    </location>
</feature>
<proteinExistence type="predicted"/>
<dbReference type="EMBL" id="CAJJDN010000062">
    <property type="protein sequence ID" value="CAD8094100.1"/>
    <property type="molecule type" value="Genomic_DNA"/>
</dbReference>
<reference evidence="2" key="1">
    <citation type="submission" date="2021-01" db="EMBL/GenBank/DDBJ databases">
        <authorList>
            <consortium name="Genoscope - CEA"/>
            <person name="William W."/>
        </authorList>
    </citation>
    <scope>NUCLEOTIDE SEQUENCE</scope>
</reference>
<evidence type="ECO:0000256" key="1">
    <source>
        <dbReference type="SAM" id="Phobius"/>
    </source>
</evidence>
<evidence type="ECO:0000313" key="3">
    <source>
        <dbReference type="Proteomes" id="UP000692954"/>
    </source>
</evidence>
<dbReference type="AlphaFoldDB" id="A0A8S1NPW5"/>
<comment type="caution">
    <text evidence="2">The sequence shown here is derived from an EMBL/GenBank/DDBJ whole genome shotgun (WGS) entry which is preliminary data.</text>
</comment>
<accession>A0A8S1NPW5</accession>
<name>A0A8S1NPW5_9CILI</name>
<gene>
    <name evidence="2" type="ORF">PSON_ATCC_30995.1.T0620013</name>
</gene>
<feature type="transmembrane region" description="Helical" evidence="1">
    <location>
        <begin position="405"/>
        <end position="426"/>
    </location>
</feature>
<dbReference type="OrthoDB" id="308771at2759"/>
<sequence>MLQEIEKKNLINIVTHILEQERRDKIKFIDIHYRSIIKEQLKFISENLSKNAVNKCKYLQFLYFLNVIIIFTYLWLWNQNRKIPNEDYYNQFIQNQNQGIIEDINITYDGNCQKAFGYQYSPLFEYLWPGTVYGCDCTKNLTIHEINEMDENTFFEKFFFIGRMCKQIEVENNCKSIQNFTSRILSQLNDNRFSQSFMLCAKRNEKISLRYNNSYCLEENKTICGKDQYQFCLPFNATCPITKIGFLQNLDDHDIFRIQQNNRSYRIIKINQEFYFYSIINSSDRLPISQVQLTESDKVCLLNSLNNIQKDRNEYYLMKVRRQNCEKTDTAFKNEFNISEEQLYLANNLRNLKHNLPFFPVSKIQNWTLQTKSYIQINPECQNSAFYEKILNKSTLTMNQEIQDIMNYIFILNLLLLITFIIEYSLDISDFKCRFSQIIQNFEKIIMLLINVLEILYIYQEIQFSKSFEDFQNFNYMNCIQTGNQPDIFNYIEMKESKVFWIEFIFYPIQMVCFLRIIYEYGTNLRNICNLRPVNSLITMFLQCKNRIRDEVAFE</sequence>
<feature type="transmembrane region" description="Helical" evidence="1">
    <location>
        <begin position="58"/>
        <end position="77"/>
    </location>
</feature>
<keyword evidence="1" id="KW-1133">Transmembrane helix</keyword>